<organism evidence="2 4">
    <name type="scientific">Pseudomonas syringae pv. primulae</name>
    <dbReference type="NCBI Taxonomy" id="251707"/>
    <lineage>
        <taxon>Bacteria</taxon>
        <taxon>Pseudomonadati</taxon>
        <taxon>Pseudomonadota</taxon>
        <taxon>Gammaproteobacteria</taxon>
        <taxon>Pseudomonadales</taxon>
        <taxon>Pseudomonadaceae</taxon>
        <taxon>Pseudomonas</taxon>
    </lineage>
</organism>
<gene>
    <name evidence="2" type="ORF">ALO52_200254</name>
    <name evidence="3" type="ORF">ALQ36_200027</name>
</gene>
<dbReference type="SUPFAM" id="SSF54913">
    <property type="entry name" value="GlnB-like"/>
    <property type="match status" value="1"/>
</dbReference>
<evidence type="ECO:0000313" key="3">
    <source>
        <dbReference type="EMBL" id="RMO70452.1"/>
    </source>
</evidence>
<name>A0A0N8SKY6_9PSED</name>
<reference evidence="2 4" key="1">
    <citation type="submission" date="2015-09" db="EMBL/GenBank/DDBJ databases">
        <title>Genome announcement of multiple Pseudomonas syringae strains.</title>
        <authorList>
            <person name="Thakur S."/>
            <person name="Wang P.W."/>
            <person name="Gong Y."/>
            <person name="Weir B.S."/>
            <person name="Guttman D.S."/>
        </authorList>
    </citation>
    <scope>NUCLEOTIDE SEQUENCE [LARGE SCALE GENOMIC DNA]</scope>
    <source>
        <strain evidence="2 4">ICMP3956</strain>
    </source>
</reference>
<protein>
    <submittedName>
        <fullName evidence="2">Uncharacterized protein</fullName>
    </submittedName>
</protein>
<dbReference type="InterPro" id="IPR011322">
    <property type="entry name" value="N-reg_PII-like_a/b"/>
</dbReference>
<accession>A0A0N8SKY6</accession>
<dbReference type="Pfam" id="PF02641">
    <property type="entry name" value="DUF190"/>
    <property type="match status" value="1"/>
</dbReference>
<dbReference type="EMBL" id="RBPY01000170">
    <property type="protein sequence ID" value="RMO70452.1"/>
    <property type="molecule type" value="Genomic_DNA"/>
</dbReference>
<dbReference type="EMBL" id="LJRC01000145">
    <property type="protein sequence ID" value="KPY36496.1"/>
    <property type="molecule type" value="Genomic_DNA"/>
</dbReference>
<evidence type="ECO:0000313" key="4">
    <source>
        <dbReference type="Proteomes" id="UP000050562"/>
    </source>
</evidence>
<dbReference type="PATRIC" id="fig|251707.3.peg.2200"/>
<dbReference type="AlphaFoldDB" id="A0A0N8SKY6"/>
<proteinExistence type="inferred from homology"/>
<evidence type="ECO:0000313" key="5">
    <source>
        <dbReference type="Proteomes" id="UP000281350"/>
    </source>
</evidence>
<dbReference type="Gene3D" id="3.30.70.120">
    <property type="match status" value="1"/>
</dbReference>
<comment type="similarity">
    <text evidence="1">Belongs to the UPF0166 family.</text>
</comment>
<comment type="caution">
    <text evidence="2">The sequence shown here is derived from an EMBL/GenBank/DDBJ whole genome shotgun (WGS) entry which is preliminary data.</text>
</comment>
<dbReference type="Proteomes" id="UP000281350">
    <property type="component" value="Unassembled WGS sequence"/>
</dbReference>
<reference evidence="3 5" key="2">
    <citation type="submission" date="2018-08" db="EMBL/GenBank/DDBJ databases">
        <title>Recombination of ecologically and evolutionarily significant loci maintains genetic cohesion in the Pseudomonas syringae species complex.</title>
        <authorList>
            <person name="Dillon M."/>
            <person name="Thakur S."/>
            <person name="Almeida R.N.D."/>
            <person name="Weir B.S."/>
            <person name="Guttman D.S."/>
        </authorList>
    </citation>
    <scope>NUCLEOTIDE SEQUENCE [LARGE SCALE GENOMIC DNA]</scope>
    <source>
        <strain evidence="3 5">ICMP 2732</strain>
    </source>
</reference>
<dbReference type="InterPro" id="IPR003793">
    <property type="entry name" value="UPF0166"/>
</dbReference>
<evidence type="ECO:0000313" key="2">
    <source>
        <dbReference type="EMBL" id="KPY36496.1"/>
    </source>
</evidence>
<dbReference type="RefSeq" id="WP_003425060.1">
    <property type="nucleotide sequence ID" value="NZ_LJRC01000145.1"/>
</dbReference>
<dbReference type="Proteomes" id="UP000050562">
    <property type="component" value="Unassembled WGS sequence"/>
</dbReference>
<dbReference type="GeneID" id="72394769"/>
<dbReference type="InterPro" id="IPR015867">
    <property type="entry name" value="N-reg_PII/ATP_PRibTrfase_C"/>
</dbReference>
<evidence type="ECO:0000256" key="1">
    <source>
        <dbReference type="ARBA" id="ARBA00010554"/>
    </source>
</evidence>
<sequence>MNGFQLTFFTEQSTNYQHLPLGEWLVEFAKREGALGATLVSGTEGLDHLGHLHTAHFLGGADHPVTVTISTDEIGCDRLLEALAKESFSLSYIKLPIEYGRVGQAKN</sequence>